<evidence type="ECO:0000256" key="4">
    <source>
        <dbReference type="ARBA" id="ARBA00023136"/>
    </source>
</evidence>
<feature type="domain" description="ANTAR" evidence="5">
    <location>
        <begin position="109"/>
        <end position="170"/>
    </location>
</feature>
<dbReference type="InterPro" id="IPR029095">
    <property type="entry name" value="NarX-like_N"/>
</dbReference>
<protein>
    <submittedName>
        <fullName evidence="6">AmiR/NasT family two-component response regulator</fullName>
    </submittedName>
</protein>
<keyword evidence="3" id="KW-1133">Transmembrane helix</keyword>
<reference evidence="6 7" key="1">
    <citation type="submission" date="2018-05" db="EMBL/GenBank/DDBJ databases">
        <title>Genomic Encyclopedia of Type Strains, Phase IV (KMG-IV): sequencing the most valuable type-strain genomes for metagenomic binning, comparative biology and taxonomic classification.</title>
        <authorList>
            <person name="Goeker M."/>
        </authorList>
    </citation>
    <scope>NUCLEOTIDE SEQUENCE [LARGE SCALE GENOMIC DNA]</scope>
    <source>
        <strain evidence="6 7">DSM 566</strain>
    </source>
</reference>
<dbReference type="GO" id="GO:0016020">
    <property type="term" value="C:membrane"/>
    <property type="evidence" value="ECO:0007669"/>
    <property type="project" value="UniProtKB-SubCell"/>
</dbReference>
<dbReference type="InterPro" id="IPR011006">
    <property type="entry name" value="CheY-like_superfamily"/>
</dbReference>
<dbReference type="InterPro" id="IPR036388">
    <property type="entry name" value="WH-like_DNA-bd_sf"/>
</dbReference>
<dbReference type="SMART" id="SM01012">
    <property type="entry name" value="ANTAR"/>
    <property type="match status" value="1"/>
</dbReference>
<dbReference type="Gene3D" id="1.10.10.10">
    <property type="entry name" value="Winged helix-like DNA-binding domain superfamily/Winged helix DNA-binding domain"/>
    <property type="match status" value="1"/>
</dbReference>
<evidence type="ECO:0000313" key="6">
    <source>
        <dbReference type="EMBL" id="PXW93287.1"/>
    </source>
</evidence>
<keyword evidence="4" id="KW-0472">Membrane</keyword>
<evidence type="ECO:0000256" key="1">
    <source>
        <dbReference type="ARBA" id="ARBA00004141"/>
    </source>
</evidence>
<dbReference type="AlphaFoldDB" id="A0A318GVN2"/>
<dbReference type="Pfam" id="PF13675">
    <property type="entry name" value="PilJ"/>
    <property type="match status" value="2"/>
</dbReference>
<dbReference type="PROSITE" id="PS50921">
    <property type="entry name" value="ANTAR"/>
    <property type="match status" value="1"/>
</dbReference>
<keyword evidence="2" id="KW-0812">Transmembrane</keyword>
<accession>A0A318GVN2</accession>
<evidence type="ECO:0000259" key="5">
    <source>
        <dbReference type="PROSITE" id="PS50921"/>
    </source>
</evidence>
<evidence type="ECO:0000256" key="3">
    <source>
        <dbReference type="ARBA" id="ARBA00022989"/>
    </source>
</evidence>
<sequence length="410" mass="44895">MPELSADLRSVGLQVLGQCECHVLVREAVRLAPDVVVIWEPLPGDELFESTRLLAAAAARPVLVFTSDVRAEPMEQALASGVQGWVVNGYAPERLRPLIQLAQARFRVETTLRGELAEVNQRYSERKLVDRAKGILMSSRRVNEEEAFRLLRTASMQNKMRMGQVSQQVIDAVHYADAINRAGRLRMLSQRIVKLYALLVAGVEAAGSRALLADSRQQAEQLFAGLGRSLSRPTFGDLIEAAEATWALLRRTLDAPVNAVSLVQVDALGEDLLLQAERLTAALTTAGPVTNLQVINVSGRQRMLTQRLAKQALLASLSGPVAEAELQQRGQTRAAFEQSLGFLRDLPLSNGSIREALTGVDRAWQTMLKGEATMGTHEGRMALAASSEDLLELFDRLTGEYERGLQLLIG</sequence>
<dbReference type="Proteomes" id="UP000247811">
    <property type="component" value="Unassembled WGS sequence"/>
</dbReference>
<dbReference type="SUPFAM" id="SSF52172">
    <property type="entry name" value="CheY-like"/>
    <property type="match status" value="1"/>
</dbReference>
<name>A0A318GVN2_9BURK</name>
<proteinExistence type="predicted"/>
<dbReference type="InterPro" id="IPR005561">
    <property type="entry name" value="ANTAR"/>
</dbReference>
<dbReference type="GO" id="GO:0003723">
    <property type="term" value="F:RNA binding"/>
    <property type="evidence" value="ECO:0007669"/>
    <property type="project" value="InterPro"/>
</dbReference>
<evidence type="ECO:0000313" key="7">
    <source>
        <dbReference type="Proteomes" id="UP000247811"/>
    </source>
</evidence>
<organism evidence="6 7">
    <name type="scientific">Sphaerotilus hippei</name>
    <dbReference type="NCBI Taxonomy" id="744406"/>
    <lineage>
        <taxon>Bacteria</taxon>
        <taxon>Pseudomonadati</taxon>
        <taxon>Pseudomonadota</taxon>
        <taxon>Betaproteobacteria</taxon>
        <taxon>Burkholderiales</taxon>
        <taxon>Sphaerotilaceae</taxon>
        <taxon>Sphaerotilus</taxon>
    </lineage>
</organism>
<dbReference type="EMBL" id="QJJS01000021">
    <property type="protein sequence ID" value="PXW93287.1"/>
    <property type="molecule type" value="Genomic_DNA"/>
</dbReference>
<comment type="subcellular location">
    <subcellularLocation>
        <location evidence="1">Membrane</location>
        <topology evidence="1">Multi-pass membrane protein</topology>
    </subcellularLocation>
</comment>
<keyword evidence="7" id="KW-1185">Reference proteome</keyword>
<evidence type="ECO:0000256" key="2">
    <source>
        <dbReference type="ARBA" id="ARBA00022692"/>
    </source>
</evidence>
<comment type="caution">
    <text evidence="6">The sequence shown here is derived from an EMBL/GenBank/DDBJ whole genome shotgun (WGS) entry which is preliminary data.</text>
</comment>
<dbReference type="Pfam" id="PF03861">
    <property type="entry name" value="ANTAR"/>
    <property type="match status" value="1"/>
</dbReference>
<gene>
    <name evidence="6" type="ORF">C7444_12153</name>
</gene>